<reference evidence="2 3" key="1">
    <citation type="journal article" date="2016" name="Appl. Microbiol. Biotechnol.">
        <title>Characterization of T-DNA insertion mutants with decreased virulence in the entomopathogenic fungus Beauveria bassiana JEF-007.</title>
        <authorList>
            <person name="Kim S."/>
            <person name="Lee S.J."/>
            <person name="Nai Y.S."/>
            <person name="Yu J.S."/>
            <person name="Lee M.R."/>
            <person name="Yang Y.T."/>
            <person name="Kim J.S."/>
        </authorList>
    </citation>
    <scope>NUCLEOTIDE SEQUENCE [LARGE SCALE GENOMIC DNA]</scope>
    <source>
        <strain evidence="2 3">JEF-007</strain>
    </source>
</reference>
<evidence type="ECO:0000313" key="3">
    <source>
        <dbReference type="Proteomes" id="UP000235728"/>
    </source>
</evidence>
<comment type="caution">
    <text evidence="2">The sequence shown here is derived from an EMBL/GenBank/DDBJ whole genome shotgun (WGS) entry which is preliminary data.</text>
</comment>
<feature type="region of interest" description="Disordered" evidence="1">
    <location>
        <begin position="136"/>
        <end position="281"/>
    </location>
</feature>
<evidence type="ECO:0000313" key="2">
    <source>
        <dbReference type="EMBL" id="PMB69173.1"/>
    </source>
</evidence>
<organism evidence="2 3">
    <name type="scientific">Beauveria bassiana</name>
    <name type="common">White muscardine disease fungus</name>
    <name type="synonym">Tritirachium shiotae</name>
    <dbReference type="NCBI Taxonomy" id="176275"/>
    <lineage>
        <taxon>Eukaryota</taxon>
        <taxon>Fungi</taxon>
        <taxon>Dikarya</taxon>
        <taxon>Ascomycota</taxon>
        <taxon>Pezizomycotina</taxon>
        <taxon>Sordariomycetes</taxon>
        <taxon>Hypocreomycetidae</taxon>
        <taxon>Hypocreales</taxon>
        <taxon>Cordycipitaceae</taxon>
        <taxon>Beauveria</taxon>
    </lineage>
</organism>
<gene>
    <name evidence="2" type="ORF">BM221_005759</name>
</gene>
<feature type="compositionally biased region" description="Basic and acidic residues" evidence="1">
    <location>
        <begin position="86"/>
        <end position="95"/>
    </location>
</feature>
<dbReference type="AlphaFoldDB" id="A0A2N6NPI0"/>
<proteinExistence type="predicted"/>
<sequence length="281" mass="28975">MAQVETTLETESLVARSPNHVTPGLDDRSAQNPAAKPKSPVVPSGKTKDGVRTAYTETQLIKYAEDLQTAAGGAGASSGSNAGRPSRAEDHEQGHAKTRHGLVASQQASPPPTTGFGSRIAGQATNALEIGGVLALQGLPQPETERGDTVVIPDSDNESEGQADYESGGAKPAEQAVERRTRRTNAPASTAPSRPKRGARSTTVLSSTGDAAGETSSIGKPTGMTELIGSAKGRKPRSDSDNDGLPKSGSKTRATSFNKGKNTTESAPNQRYCEEKADGGV</sequence>
<dbReference type="EMBL" id="MRVG01000005">
    <property type="protein sequence ID" value="PMB69173.1"/>
    <property type="molecule type" value="Genomic_DNA"/>
</dbReference>
<feature type="compositionally biased region" description="Polar residues" evidence="1">
    <location>
        <begin position="249"/>
        <end position="269"/>
    </location>
</feature>
<dbReference type="Proteomes" id="UP000235728">
    <property type="component" value="Unassembled WGS sequence"/>
</dbReference>
<protein>
    <submittedName>
        <fullName evidence="2">Uncharacterized protein</fullName>
    </submittedName>
</protein>
<feature type="compositionally biased region" description="Polar residues" evidence="1">
    <location>
        <begin position="200"/>
        <end position="219"/>
    </location>
</feature>
<feature type="compositionally biased region" description="Polar residues" evidence="1">
    <location>
        <begin position="1"/>
        <end position="10"/>
    </location>
</feature>
<feature type="region of interest" description="Disordered" evidence="1">
    <location>
        <begin position="1"/>
        <end position="53"/>
    </location>
</feature>
<name>A0A2N6NPI0_BEABA</name>
<accession>A0A2N6NPI0</accession>
<evidence type="ECO:0000256" key="1">
    <source>
        <dbReference type="SAM" id="MobiDB-lite"/>
    </source>
</evidence>
<feature type="compositionally biased region" description="Basic and acidic residues" evidence="1">
    <location>
        <begin position="272"/>
        <end position="281"/>
    </location>
</feature>
<feature type="region of interest" description="Disordered" evidence="1">
    <location>
        <begin position="70"/>
        <end position="121"/>
    </location>
</feature>